<proteinExistence type="predicted"/>
<dbReference type="PANTHER" id="PTHR43745:SF2">
    <property type="entry name" value="NITROREDUCTASE MJ1384-RELATED"/>
    <property type="match status" value="1"/>
</dbReference>
<dbReference type="InterPro" id="IPR000415">
    <property type="entry name" value="Nitroreductase-like"/>
</dbReference>
<dbReference type="Pfam" id="PF00881">
    <property type="entry name" value="Nitroreductase"/>
    <property type="match status" value="1"/>
</dbReference>
<evidence type="ECO:0000313" key="3">
    <source>
        <dbReference type="Proteomes" id="UP001245184"/>
    </source>
</evidence>
<gene>
    <name evidence="2" type="ORF">QF025_002617</name>
</gene>
<dbReference type="PANTHER" id="PTHR43745">
    <property type="entry name" value="NITROREDUCTASE MJ1384-RELATED"/>
    <property type="match status" value="1"/>
</dbReference>
<dbReference type="EMBL" id="JAVIZN010000002">
    <property type="protein sequence ID" value="MDR6203897.1"/>
    <property type="molecule type" value="Genomic_DNA"/>
</dbReference>
<dbReference type="InterPro" id="IPR029479">
    <property type="entry name" value="Nitroreductase"/>
</dbReference>
<reference evidence="2 3" key="1">
    <citation type="submission" date="2023-08" db="EMBL/GenBank/DDBJ databases">
        <title>Genome sequencing of plant associated microbes to promote plant fitness in Sorghum bicolor and Oryza sativa.</title>
        <authorList>
            <person name="Coleman-Derr D."/>
        </authorList>
    </citation>
    <scope>NUCLEOTIDE SEQUENCE [LARGE SCALE GENOMIC DNA]</scope>
    <source>
        <strain evidence="2 3">SLBN-33</strain>
    </source>
</reference>
<dbReference type="SUPFAM" id="SSF55469">
    <property type="entry name" value="FMN-dependent nitroreductase-like"/>
    <property type="match status" value="1"/>
</dbReference>
<evidence type="ECO:0000313" key="2">
    <source>
        <dbReference type="EMBL" id="MDR6203897.1"/>
    </source>
</evidence>
<evidence type="ECO:0000259" key="1">
    <source>
        <dbReference type="Pfam" id="PF00881"/>
    </source>
</evidence>
<accession>A0ABD5CFB0</accession>
<sequence length="239" mass="26400">MSLCRLPSSLYADETFMKHRFRLGTAPRDDAYVRPFEGVASEHIELPAPERAGGMPIMEAFAKRRTTRRFASRLLEDSILSNLLWAANGINREPEGGRTAPSVLALHEIDIYTVLARGLYRYDPRLHRLDLAVANDLRRLTGYQDFVGDAPLDLVYIADFSRMHDITPSQREPFASASAGAIVQNVYLFCAAAGLAVAARGWLNRSALGVEMRLPRDSVPVLAQTVGHFDLSGDAGDDI</sequence>
<comment type="caution">
    <text evidence="2">The sequence shown here is derived from an EMBL/GenBank/DDBJ whole genome shotgun (WGS) entry which is preliminary data.</text>
</comment>
<dbReference type="Gene3D" id="3.40.109.10">
    <property type="entry name" value="NADH Oxidase"/>
    <property type="match status" value="1"/>
</dbReference>
<dbReference type="AlphaFoldDB" id="A0ABD5CFB0"/>
<dbReference type="CDD" id="cd02142">
    <property type="entry name" value="McbC_SagB-like_oxidoreductase"/>
    <property type="match status" value="1"/>
</dbReference>
<feature type="domain" description="Nitroreductase" evidence="1">
    <location>
        <begin position="62"/>
        <end position="228"/>
    </location>
</feature>
<dbReference type="Proteomes" id="UP001245184">
    <property type="component" value="Unassembled WGS sequence"/>
</dbReference>
<dbReference type="InterPro" id="IPR052544">
    <property type="entry name" value="Bacteriocin_Proc_Enz"/>
</dbReference>
<name>A0ABD5CFB0_9BURK</name>
<protein>
    <submittedName>
        <fullName evidence="2">Nitroreductase</fullName>
    </submittedName>
</protein>
<organism evidence="2 3">
    <name type="scientific">Paraburkholderia graminis</name>
    <dbReference type="NCBI Taxonomy" id="60548"/>
    <lineage>
        <taxon>Bacteria</taxon>
        <taxon>Pseudomonadati</taxon>
        <taxon>Pseudomonadota</taxon>
        <taxon>Betaproteobacteria</taxon>
        <taxon>Burkholderiales</taxon>
        <taxon>Burkholderiaceae</taxon>
        <taxon>Paraburkholderia</taxon>
    </lineage>
</organism>